<reference evidence="9" key="2">
    <citation type="submission" date="2025-04" db="UniProtKB">
        <authorList>
            <consortium name="RefSeq"/>
        </authorList>
    </citation>
    <scope>IDENTIFICATION</scope>
</reference>
<dbReference type="InterPro" id="IPR036259">
    <property type="entry name" value="MFS_trans_sf"/>
</dbReference>
<name>A0A2S2QQL8_9HEMI</name>
<dbReference type="GO" id="GO:0016020">
    <property type="term" value="C:membrane"/>
    <property type="evidence" value="ECO:0007669"/>
    <property type="project" value="UniProtKB-SubCell"/>
</dbReference>
<keyword evidence="4 5" id="KW-0472">Membrane</keyword>
<evidence type="ECO:0000256" key="5">
    <source>
        <dbReference type="SAM" id="Phobius"/>
    </source>
</evidence>
<dbReference type="InterPro" id="IPR020846">
    <property type="entry name" value="MFS_dom"/>
</dbReference>
<keyword evidence="3 5" id="KW-1133">Transmembrane helix</keyword>
<evidence type="ECO:0000313" key="9">
    <source>
        <dbReference type="RefSeq" id="XP_025405803.1"/>
    </source>
</evidence>
<dbReference type="InterPro" id="IPR005828">
    <property type="entry name" value="MFS_sugar_transport-like"/>
</dbReference>
<dbReference type="Pfam" id="PF00083">
    <property type="entry name" value="Sugar_tr"/>
    <property type="match status" value="1"/>
</dbReference>
<dbReference type="OrthoDB" id="6612291at2759"/>
<reference evidence="7" key="1">
    <citation type="submission" date="2018-04" db="EMBL/GenBank/DDBJ databases">
        <title>Transcriptome assembly of Sipha flava.</title>
        <authorList>
            <person name="Scully E.D."/>
            <person name="Geib S.M."/>
            <person name="Palmer N.A."/>
            <person name="Koch K."/>
            <person name="Bradshaw J."/>
            <person name="Heng-Moss T."/>
            <person name="Sarath G."/>
        </authorList>
    </citation>
    <scope>NUCLEOTIDE SEQUENCE</scope>
</reference>
<accession>A0A2S2QQL8</accession>
<dbReference type="Proteomes" id="UP000694846">
    <property type="component" value="Unplaced"/>
</dbReference>
<feature type="domain" description="Major facilitator superfamily (MFS) profile" evidence="6">
    <location>
        <begin position="15"/>
        <end position="454"/>
    </location>
</feature>
<feature type="transmembrane region" description="Helical" evidence="5">
    <location>
        <begin position="426"/>
        <end position="450"/>
    </location>
</feature>
<proteinExistence type="predicted"/>
<dbReference type="InterPro" id="IPR050549">
    <property type="entry name" value="MFS_Trehalose_Transporter"/>
</dbReference>
<evidence type="ECO:0000256" key="1">
    <source>
        <dbReference type="ARBA" id="ARBA00004141"/>
    </source>
</evidence>
<feature type="transmembrane region" description="Helical" evidence="5">
    <location>
        <begin position="141"/>
        <end position="163"/>
    </location>
</feature>
<gene>
    <name evidence="7" type="primary">Tret1_40</name>
    <name evidence="9" type="synonym">LOC112680038</name>
    <name evidence="7" type="ORF">g.18491</name>
</gene>
<evidence type="ECO:0000313" key="8">
    <source>
        <dbReference type="Proteomes" id="UP000694846"/>
    </source>
</evidence>
<protein>
    <submittedName>
        <fullName evidence="7">Facilitated trehalose transporter Tret1</fullName>
    </submittedName>
    <submittedName>
        <fullName evidence="9">Solute carrier family 2, facilitated glucose transporter member 6-like</fullName>
    </submittedName>
</protein>
<feature type="transmembrane region" description="Helical" evidence="5">
    <location>
        <begin position="12"/>
        <end position="36"/>
    </location>
</feature>
<dbReference type="GO" id="GO:0022857">
    <property type="term" value="F:transmembrane transporter activity"/>
    <property type="evidence" value="ECO:0007669"/>
    <property type="project" value="InterPro"/>
</dbReference>
<dbReference type="RefSeq" id="XP_025405803.1">
    <property type="nucleotide sequence ID" value="XM_025550018.1"/>
</dbReference>
<feature type="transmembrane region" description="Helical" evidence="5">
    <location>
        <begin position="364"/>
        <end position="383"/>
    </location>
</feature>
<feature type="transmembrane region" description="Helical" evidence="5">
    <location>
        <begin position="169"/>
        <end position="188"/>
    </location>
</feature>
<dbReference type="PANTHER" id="PTHR48021:SF32">
    <property type="entry name" value="FACILITATED TREHALOSE TRANSPORTER TRET1-2 HOMOLOG-LIKE PROTEIN"/>
    <property type="match status" value="1"/>
</dbReference>
<feature type="transmembrane region" description="Helical" evidence="5">
    <location>
        <begin position="56"/>
        <end position="75"/>
    </location>
</feature>
<dbReference type="PRINTS" id="PR00171">
    <property type="entry name" value="SUGRTRNSPORT"/>
</dbReference>
<keyword evidence="8" id="KW-1185">Reference proteome</keyword>
<dbReference type="SUPFAM" id="SSF103473">
    <property type="entry name" value="MFS general substrate transporter"/>
    <property type="match status" value="1"/>
</dbReference>
<dbReference type="PANTHER" id="PTHR48021">
    <property type="match status" value="1"/>
</dbReference>
<dbReference type="InterPro" id="IPR003663">
    <property type="entry name" value="Sugar/inositol_transpt"/>
</dbReference>
<feature type="transmembrane region" description="Helical" evidence="5">
    <location>
        <begin position="333"/>
        <end position="352"/>
    </location>
</feature>
<feature type="transmembrane region" description="Helical" evidence="5">
    <location>
        <begin position="267"/>
        <end position="286"/>
    </location>
</feature>
<evidence type="ECO:0000256" key="4">
    <source>
        <dbReference type="ARBA" id="ARBA00023136"/>
    </source>
</evidence>
<sequence>MLNKKTLMHLKLIFTTSVMAFQQFLAGAVFGYSAVILPQLQHPDSLIHANSEQASWIASIPLLLCPIGSIVFGYLSDRIGRKNTLQLTYIPMIASWTLLSNAHCLEHIYIGRLLGGLATGTGGVIFVYIAETSPTGSRPFYLMMFTLFVSLGQLTTAALGVVLHWRGVAAVFGVLCAAGVCAPFLVPAPPMWLRSRGRHEEARKAERWFGFELPRNENAPPLPPPPCASAAIATLSRGDSTLAATIGRRPNVGCWATYTAPTVWKPAAAALAFFVCQECTGFYMLLFYSVDVMRDCRVSIDGMTAAVYLSAARLTGTVASMVFQAAPKRRMTVVSSLGMCASMSTVVGYVYAFRDSASPPAGDLLIVPFLLYVFFAMFAVLPFPWSLCGEMFPMEVKGTMNGVLYSCGYELMFAAIKMYPTMVATFGILAVWTACAFSCFVTALFGAFVLPETTGKSLNEIIEGFKSSSSSRRCRKPLKLQIP</sequence>
<evidence type="ECO:0000313" key="7">
    <source>
        <dbReference type="EMBL" id="MBY79422.1"/>
    </source>
</evidence>
<organism evidence="7">
    <name type="scientific">Sipha flava</name>
    <name type="common">yellow sugarcane aphid</name>
    <dbReference type="NCBI Taxonomy" id="143950"/>
    <lineage>
        <taxon>Eukaryota</taxon>
        <taxon>Metazoa</taxon>
        <taxon>Ecdysozoa</taxon>
        <taxon>Arthropoda</taxon>
        <taxon>Hexapoda</taxon>
        <taxon>Insecta</taxon>
        <taxon>Pterygota</taxon>
        <taxon>Neoptera</taxon>
        <taxon>Paraneoptera</taxon>
        <taxon>Hemiptera</taxon>
        <taxon>Sternorrhyncha</taxon>
        <taxon>Aphidomorpha</taxon>
        <taxon>Aphidoidea</taxon>
        <taxon>Aphididae</taxon>
        <taxon>Sipha</taxon>
    </lineage>
</organism>
<keyword evidence="2 5" id="KW-0812">Transmembrane</keyword>
<comment type="subcellular location">
    <subcellularLocation>
        <location evidence="1">Membrane</location>
        <topology evidence="1">Multi-pass membrane protein</topology>
    </subcellularLocation>
</comment>
<evidence type="ECO:0000256" key="2">
    <source>
        <dbReference type="ARBA" id="ARBA00022692"/>
    </source>
</evidence>
<dbReference type="Gene3D" id="1.20.1250.20">
    <property type="entry name" value="MFS general substrate transporter like domains"/>
    <property type="match status" value="2"/>
</dbReference>
<dbReference type="AlphaFoldDB" id="A0A2S2QQL8"/>
<evidence type="ECO:0000256" key="3">
    <source>
        <dbReference type="ARBA" id="ARBA00022989"/>
    </source>
</evidence>
<dbReference type="EMBL" id="GGMS01010219">
    <property type="protein sequence ID" value="MBY79422.1"/>
    <property type="molecule type" value="Transcribed_RNA"/>
</dbReference>
<feature type="transmembrane region" description="Helical" evidence="5">
    <location>
        <begin position="109"/>
        <end position="129"/>
    </location>
</feature>
<dbReference type="PROSITE" id="PS50850">
    <property type="entry name" value="MFS"/>
    <property type="match status" value="1"/>
</dbReference>
<feature type="transmembrane region" description="Helical" evidence="5">
    <location>
        <begin position="403"/>
        <end position="420"/>
    </location>
</feature>
<evidence type="ECO:0000259" key="6">
    <source>
        <dbReference type="PROSITE" id="PS50850"/>
    </source>
</evidence>